<name>A0A1L3PZY1_9EURY</name>
<dbReference type="PANTHER" id="PTHR44068">
    <property type="entry name" value="ZGC:194242"/>
    <property type="match status" value="1"/>
</dbReference>
<dbReference type="KEGG" id="mhaz:BHR79_00795"/>
<reference evidence="6 10" key="3">
    <citation type="submission" date="2018-10" db="EMBL/GenBank/DDBJ databases">
        <title>Cultivation of a novel Methanohalophilus strain from Kebrit Deep of the Red Sea and a genomic comparison of members of the genus Methanohalophilus.</title>
        <authorList>
            <person name="Guan Y."/>
            <person name="Ngugi D.K."/>
            <person name="Stingl U."/>
        </authorList>
    </citation>
    <scope>NUCLEOTIDE SEQUENCE [LARGE SCALE GENOMIC DNA]</scope>
    <source>
        <strain evidence="6 10">DSM 3094</strain>
    </source>
</reference>
<organism evidence="5 8">
    <name type="scientific">Methanohalophilus halophilus</name>
    <dbReference type="NCBI Taxonomy" id="2177"/>
    <lineage>
        <taxon>Archaea</taxon>
        <taxon>Methanobacteriati</taxon>
        <taxon>Methanobacteriota</taxon>
        <taxon>Stenosarchaea group</taxon>
        <taxon>Methanomicrobia</taxon>
        <taxon>Methanosarcinales</taxon>
        <taxon>Methanosarcinaceae</taxon>
        <taxon>Methanohalophilus</taxon>
    </lineage>
</organism>
<dbReference type="STRING" id="2177.BHR79_00795"/>
<evidence type="ECO:0000256" key="3">
    <source>
        <dbReference type="ARBA" id="ARBA00022691"/>
    </source>
</evidence>
<dbReference type="GO" id="GO:0008170">
    <property type="term" value="F:N-methyltransferase activity"/>
    <property type="evidence" value="ECO:0007669"/>
    <property type="project" value="UniProtKB-ARBA"/>
</dbReference>
<keyword evidence="8" id="KW-1185">Reference proteome</keyword>
<dbReference type="Proteomes" id="UP000267921">
    <property type="component" value="Unassembled WGS sequence"/>
</dbReference>
<protein>
    <submittedName>
        <fullName evidence="5">SAM-dependent methyltransferase</fullName>
    </submittedName>
    <submittedName>
        <fullName evidence="7">Sarcosine/dimethylglycine N-methyltransferase</fullName>
    </submittedName>
</protein>
<dbReference type="Proteomes" id="UP000186879">
    <property type="component" value="Chromosome"/>
</dbReference>
<evidence type="ECO:0000313" key="6">
    <source>
        <dbReference type="EMBL" id="RNI10973.1"/>
    </source>
</evidence>
<dbReference type="FunFam" id="3.40.50.150:FF:000461">
    <property type="entry name" value="Sarcosine/dimethylglycine N-methyltransferase"/>
    <property type="match status" value="1"/>
</dbReference>
<evidence type="ECO:0000313" key="8">
    <source>
        <dbReference type="Proteomes" id="UP000186879"/>
    </source>
</evidence>
<evidence type="ECO:0000256" key="2">
    <source>
        <dbReference type="ARBA" id="ARBA00022679"/>
    </source>
</evidence>
<dbReference type="EMBL" id="RJJG01000001">
    <property type="protein sequence ID" value="RNI10973.1"/>
    <property type="molecule type" value="Genomic_DNA"/>
</dbReference>
<dbReference type="EMBL" id="CP017921">
    <property type="protein sequence ID" value="APH38159.1"/>
    <property type="molecule type" value="Genomic_DNA"/>
</dbReference>
<sequence>MSENQKTAVDKAQEYYNSDDADNFYFTIWGGEDIHVGLYNSEDEPIFDASRRTIERMASKISNLDKESKILDIGAGYGGAARYLAKKYGCQVVALNLSEVENERDRKMNEDQGLDHLITVVDGSFEEIPYPDFSFDVVWSQDAILHSGNREQVIKEAARVLKSGGDFVFTDPMQTDDCPEGVLQPILDRIHLESLGSPGFYRESAKKYGMKEIEFEEHASQLPTHYGRVLKETEKQEDELSKVVSQNYINNMKQGLKHWVNGGNNEHLTWGIFHLRKE</sequence>
<dbReference type="OrthoDB" id="147504at2157"/>
<dbReference type="SUPFAM" id="SSF53335">
    <property type="entry name" value="S-adenosyl-L-methionine-dependent methyltransferases"/>
    <property type="match status" value="1"/>
</dbReference>
<dbReference type="GO" id="GO:0032259">
    <property type="term" value="P:methylation"/>
    <property type="evidence" value="ECO:0007669"/>
    <property type="project" value="UniProtKB-KW"/>
</dbReference>
<dbReference type="InterPro" id="IPR050447">
    <property type="entry name" value="Erg6_SMT_methyltransf"/>
</dbReference>
<dbReference type="Gene3D" id="3.40.50.150">
    <property type="entry name" value="Vaccinia Virus protein VP39"/>
    <property type="match status" value="1"/>
</dbReference>
<evidence type="ECO:0000313" key="9">
    <source>
        <dbReference type="Proteomes" id="UP000198669"/>
    </source>
</evidence>
<dbReference type="Proteomes" id="UP000198669">
    <property type="component" value="Unassembled WGS sequence"/>
</dbReference>
<evidence type="ECO:0000313" key="5">
    <source>
        <dbReference type="EMBL" id="APH38159.1"/>
    </source>
</evidence>
<dbReference type="RefSeq" id="WP_072560361.1">
    <property type="nucleotide sequence ID" value="NZ_CP017921.1"/>
</dbReference>
<accession>A0A1L3PZY1</accession>
<dbReference type="GO" id="GO:0008757">
    <property type="term" value="F:S-adenosylmethionine-dependent methyltransferase activity"/>
    <property type="evidence" value="ECO:0007669"/>
    <property type="project" value="InterPro"/>
</dbReference>
<dbReference type="AlphaFoldDB" id="A0A1L3PZY1"/>
<dbReference type="GeneID" id="30582248"/>
<evidence type="ECO:0000313" key="10">
    <source>
        <dbReference type="Proteomes" id="UP000267921"/>
    </source>
</evidence>
<dbReference type="InterPro" id="IPR013216">
    <property type="entry name" value="Methyltransf_11"/>
</dbReference>
<evidence type="ECO:0000259" key="4">
    <source>
        <dbReference type="Pfam" id="PF08241"/>
    </source>
</evidence>
<gene>
    <name evidence="5" type="ORF">BHR79_00795</name>
    <name evidence="6" type="ORF">EFE40_02000</name>
    <name evidence="7" type="ORF">SAMN04515625_1617</name>
</gene>
<keyword evidence="1 5" id="KW-0489">Methyltransferase</keyword>
<dbReference type="CDD" id="cd02440">
    <property type="entry name" value="AdoMet_MTases"/>
    <property type="match status" value="1"/>
</dbReference>
<evidence type="ECO:0000313" key="7">
    <source>
        <dbReference type="EMBL" id="SDW80520.1"/>
    </source>
</evidence>
<keyword evidence="2 5" id="KW-0808">Transferase</keyword>
<feature type="domain" description="Methyltransferase type 11" evidence="4">
    <location>
        <begin position="71"/>
        <end position="169"/>
    </location>
</feature>
<dbReference type="InterPro" id="IPR029063">
    <property type="entry name" value="SAM-dependent_MTases_sf"/>
</dbReference>
<dbReference type="PANTHER" id="PTHR44068:SF11">
    <property type="entry name" value="GERANYL DIPHOSPHATE 2-C-METHYLTRANSFERASE"/>
    <property type="match status" value="1"/>
</dbReference>
<reference evidence="7 9" key="2">
    <citation type="submission" date="2016-10" db="EMBL/GenBank/DDBJ databases">
        <authorList>
            <person name="de Groot N.N."/>
        </authorList>
    </citation>
    <scope>NUCLEOTIDE SEQUENCE [LARGE SCALE GENOMIC DNA]</scope>
    <source>
        <strain evidence="7 9">Z-7982</strain>
    </source>
</reference>
<dbReference type="EMBL" id="FNMU01000005">
    <property type="protein sequence ID" value="SDW80520.1"/>
    <property type="molecule type" value="Genomic_DNA"/>
</dbReference>
<proteinExistence type="predicted"/>
<keyword evidence="3" id="KW-0949">S-adenosyl-L-methionine</keyword>
<dbReference type="Pfam" id="PF08241">
    <property type="entry name" value="Methyltransf_11"/>
    <property type="match status" value="1"/>
</dbReference>
<evidence type="ECO:0000256" key="1">
    <source>
        <dbReference type="ARBA" id="ARBA00022603"/>
    </source>
</evidence>
<reference evidence="5 8" key="1">
    <citation type="submission" date="2016-10" db="EMBL/GenBank/DDBJ databases">
        <title>Methanohalophilus halophilus.</title>
        <authorList>
            <person name="L'haridon S."/>
        </authorList>
    </citation>
    <scope>NUCLEOTIDE SEQUENCE [LARGE SCALE GENOMIC DNA]</scope>
    <source>
        <strain evidence="5 8">Z-7982</strain>
    </source>
</reference>